<dbReference type="RefSeq" id="XP_014156931.1">
    <property type="nucleotide sequence ID" value="XM_014301456.1"/>
</dbReference>
<feature type="region of interest" description="Disordered" evidence="5">
    <location>
        <begin position="84"/>
        <end position="133"/>
    </location>
</feature>
<evidence type="ECO:0000313" key="6">
    <source>
        <dbReference type="EMBL" id="KNC83029.1"/>
    </source>
</evidence>
<dbReference type="AlphaFoldDB" id="A0A0L0G2G8"/>
<comment type="subcellular location">
    <subcellularLocation>
        <location evidence="1">Membrane</location>
        <topology evidence="1">Multi-pass membrane protein</topology>
    </subcellularLocation>
</comment>
<keyword evidence="7" id="KW-1185">Reference proteome</keyword>
<reference evidence="6 7" key="1">
    <citation type="submission" date="2011-02" db="EMBL/GenBank/DDBJ databases">
        <title>The Genome Sequence of Sphaeroforma arctica JP610.</title>
        <authorList>
            <consortium name="The Broad Institute Genome Sequencing Platform"/>
            <person name="Russ C."/>
            <person name="Cuomo C."/>
            <person name="Young S.K."/>
            <person name="Zeng Q."/>
            <person name="Gargeya S."/>
            <person name="Alvarado L."/>
            <person name="Berlin A."/>
            <person name="Chapman S.B."/>
            <person name="Chen Z."/>
            <person name="Freedman E."/>
            <person name="Gellesch M."/>
            <person name="Goldberg J."/>
            <person name="Griggs A."/>
            <person name="Gujja S."/>
            <person name="Heilman E."/>
            <person name="Heiman D."/>
            <person name="Howarth C."/>
            <person name="Mehta T."/>
            <person name="Neiman D."/>
            <person name="Pearson M."/>
            <person name="Roberts A."/>
            <person name="Saif S."/>
            <person name="Shea T."/>
            <person name="Shenoy N."/>
            <person name="Sisk P."/>
            <person name="Stolte C."/>
            <person name="Sykes S."/>
            <person name="White J."/>
            <person name="Yandava C."/>
            <person name="Burger G."/>
            <person name="Gray M.W."/>
            <person name="Holland P.W.H."/>
            <person name="King N."/>
            <person name="Lang F.B.F."/>
            <person name="Roger A.J."/>
            <person name="Ruiz-Trillo I."/>
            <person name="Haas B."/>
            <person name="Nusbaum C."/>
            <person name="Birren B."/>
        </authorList>
    </citation>
    <scope>NUCLEOTIDE SEQUENCE [LARGE SCALE GENOMIC DNA]</scope>
    <source>
        <strain evidence="6 7">JP610</strain>
    </source>
</reference>
<evidence type="ECO:0000256" key="3">
    <source>
        <dbReference type="ARBA" id="ARBA00022989"/>
    </source>
</evidence>
<evidence type="ECO:0000256" key="4">
    <source>
        <dbReference type="ARBA" id="ARBA00023136"/>
    </source>
</evidence>
<dbReference type="EMBL" id="KQ241870">
    <property type="protein sequence ID" value="KNC83029.1"/>
    <property type="molecule type" value="Genomic_DNA"/>
</dbReference>
<evidence type="ECO:0000256" key="5">
    <source>
        <dbReference type="SAM" id="MobiDB-lite"/>
    </source>
</evidence>
<proteinExistence type="predicted"/>
<evidence type="ECO:0000313" key="7">
    <source>
        <dbReference type="Proteomes" id="UP000054560"/>
    </source>
</evidence>
<dbReference type="GO" id="GO:0016020">
    <property type="term" value="C:membrane"/>
    <property type="evidence" value="ECO:0007669"/>
    <property type="project" value="UniProtKB-SubCell"/>
</dbReference>
<keyword evidence="3" id="KW-1133">Transmembrane helix</keyword>
<sequence>MDYLSLKPSISIADVHEFDSRLQDTGDSILKISTQEYYQYVDTPRDFDVVMLFSSTDIKYHCDLCPGQLKEYRRLATVYKSSLTRHGFKKERRPERPSPHADNHVKGGEQSDDGDEYYTEDDETEDIILDHIE</sequence>
<evidence type="ECO:0000256" key="2">
    <source>
        <dbReference type="ARBA" id="ARBA00022692"/>
    </source>
</evidence>
<protein>
    <submittedName>
        <fullName evidence="6">Uncharacterized protein</fullName>
    </submittedName>
</protein>
<feature type="compositionally biased region" description="Acidic residues" evidence="5">
    <location>
        <begin position="110"/>
        <end position="127"/>
    </location>
</feature>
<evidence type="ECO:0000256" key="1">
    <source>
        <dbReference type="ARBA" id="ARBA00004141"/>
    </source>
</evidence>
<name>A0A0L0G2G8_9EUKA</name>
<keyword evidence="2" id="KW-0812">Transmembrane</keyword>
<feature type="compositionally biased region" description="Basic and acidic residues" evidence="5">
    <location>
        <begin position="92"/>
        <end position="109"/>
    </location>
</feature>
<dbReference type="Proteomes" id="UP000054560">
    <property type="component" value="Unassembled WGS sequence"/>
</dbReference>
<keyword evidence="4" id="KW-0472">Membrane</keyword>
<dbReference type="InterPro" id="IPR021149">
    <property type="entry name" value="OligosaccharylTrfase_OST3/OST6"/>
</dbReference>
<gene>
    <name evidence="6" type="ORF">SARC_04700</name>
</gene>
<accession>A0A0L0G2G8</accession>
<dbReference type="GeneID" id="25905204"/>
<dbReference type="Gene3D" id="3.40.30.10">
    <property type="entry name" value="Glutaredoxin"/>
    <property type="match status" value="1"/>
</dbReference>
<dbReference type="Pfam" id="PF04756">
    <property type="entry name" value="OST3_OST6"/>
    <property type="match status" value="1"/>
</dbReference>
<organism evidence="6 7">
    <name type="scientific">Sphaeroforma arctica JP610</name>
    <dbReference type="NCBI Taxonomy" id="667725"/>
    <lineage>
        <taxon>Eukaryota</taxon>
        <taxon>Ichthyosporea</taxon>
        <taxon>Ichthyophonida</taxon>
        <taxon>Sphaeroforma</taxon>
    </lineage>
</organism>